<dbReference type="EMBL" id="JACGCM010001763">
    <property type="protein sequence ID" value="KAF6150023.1"/>
    <property type="molecule type" value="Genomic_DNA"/>
</dbReference>
<evidence type="ECO:0000313" key="2">
    <source>
        <dbReference type="EMBL" id="KAF6150023.1"/>
    </source>
</evidence>
<dbReference type="AlphaFoldDB" id="A0A7J7M574"/>
<dbReference type="PANTHER" id="PTHR37710:SF1">
    <property type="entry name" value="TRANSMEMBRANE PROTEIN"/>
    <property type="match status" value="1"/>
</dbReference>
<proteinExistence type="predicted"/>
<accession>A0A7J7M574</accession>
<reference evidence="2 3" key="1">
    <citation type="journal article" date="2020" name="IScience">
        <title>Genome Sequencing of the Endangered Kingdonia uniflora (Circaeasteraceae, Ranunculales) Reveals Potential Mechanisms of Evolutionary Specialization.</title>
        <authorList>
            <person name="Sun Y."/>
            <person name="Deng T."/>
            <person name="Zhang A."/>
            <person name="Moore M.J."/>
            <person name="Landis J.B."/>
            <person name="Lin N."/>
            <person name="Zhang H."/>
            <person name="Zhang X."/>
            <person name="Huang J."/>
            <person name="Zhang X."/>
            <person name="Sun H."/>
            <person name="Wang H."/>
        </authorList>
    </citation>
    <scope>NUCLEOTIDE SEQUENCE [LARGE SCALE GENOMIC DNA]</scope>
    <source>
        <strain evidence="2">TB1705</strain>
        <tissue evidence="2">Leaf</tissue>
    </source>
</reference>
<evidence type="ECO:0000313" key="3">
    <source>
        <dbReference type="Proteomes" id="UP000541444"/>
    </source>
</evidence>
<dbReference type="PANTHER" id="PTHR37710">
    <property type="entry name" value="TRANSMEMBRANE PROTEIN"/>
    <property type="match status" value="1"/>
</dbReference>
<organism evidence="2 3">
    <name type="scientific">Kingdonia uniflora</name>
    <dbReference type="NCBI Taxonomy" id="39325"/>
    <lineage>
        <taxon>Eukaryota</taxon>
        <taxon>Viridiplantae</taxon>
        <taxon>Streptophyta</taxon>
        <taxon>Embryophyta</taxon>
        <taxon>Tracheophyta</taxon>
        <taxon>Spermatophyta</taxon>
        <taxon>Magnoliopsida</taxon>
        <taxon>Ranunculales</taxon>
        <taxon>Circaeasteraceae</taxon>
        <taxon>Kingdonia</taxon>
    </lineage>
</organism>
<feature type="compositionally biased region" description="Basic and acidic residues" evidence="1">
    <location>
        <begin position="179"/>
        <end position="189"/>
    </location>
</feature>
<evidence type="ECO:0000256" key="1">
    <source>
        <dbReference type="SAM" id="MobiDB-lite"/>
    </source>
</evidence>
<comment type="caution">
    <text evidence="2">The sequence shown here is derived from an EMBL/GenBank/DDBJ whole genome shotgun (WGS) entry which is preliminary data.</text>
</comment>
<dbReference type="Proteomes" id="UP000541444">
    <property type="component" value="Unassembled WGS sequence"/>
</dbReference>
<sequence length="297" mass="33455">MESGTSIRSMVRNLRKTTRRGPLRTCGVTILTIAQKTYTRVENQIGPIGFVAQKLAKYASPISYAMQHQWLAILSFGDNCILAAEHITETIFPLSTRLFDKIDGFVQVTESIPDKLDSITNKLSSMAQHVPLLAQWAMILNFLIITIKDWGSNDAKEKEIRVDINSHNSNDNLASQVEAEKPNNQDDHQLNGPPICDGSIVSEVKGTYKEVLQKKKEQTYKDVLEMGKKDESQGESEVKEVKDRNEEKSGESKDQRKPESRGEITTMKENIKGMVLNEDEIKDDSILELFAAGWHMT</sequence>
<feature type="region of interest" description="Disordered" evidence="1">
    <location>
        <begin position="179"/>
        <end position="198"/>
    </location>
</feature>
<gene>
    <name evidence="2" type="ORF">GIB67_002805</name>
</gene>
<feature type="region of interest" description="Disordered" evidence="1">
    <location>
        <begin position="225"/>
        <end position="271"/>
    </location>
</feature>
<keyword evidence="3" id="KW-1185">Reference proteome</keyword>
<dbReference type="OrthoDB" id="1939616at2759"/>
<protein>
    <submittedName>
        <fullName evidence="2">Uncharacterized protein</fullName>
    </submittedName>
</protein>
<feature type="compositionally biased region" description="Basic and acidic residues" evidence="1">
    <location>
        <begin position="225"/>
        <end position="262"/>
    </location>
</feature>
<name>A0A7J7M574_9MAGN</name>